<evidence type="ECO:0000313" key="3">
    <source>
        <dbReference type="Proteomes" id="UP000308197"/>
    </source>
</evidence>
<evidence type="ECO:0000313" key="2">
    <source>
        <dbReference type="EMBL" id="TFK81096.1"/>
    </source>
</evidence>
<feature type="region of interest" description="Disordered" evidence="1">
    <location>
        <begin position="309"/>
        <end position="424"/>
    </location>
</feature>
<feature type="compositionally biased region" description="Acidic residues" evidence="1">
    <location>
        <begin position="405"/>
        <end position="420"/>
    </location>
</feature>
<evidence type="ECO:0000256" key="1">
    <source>
        <dbReference type="SAM" id="MobiDB-lite"/>
    </source>
</evidence>
<dbReference type="EMBL" id="ML211656">
    <property type="protein sequence ID" value="TFK81096.1"/>
    <property type="molecule type" value="Genomic_DNA"/>
</dbReference>
<proteinExistence type="predicted"/>
<feature type="region of interest" description="Disordered" evidence="1">
    <location>
        <begin position="168"/>
        <end position="190"/>
    </location>
</feature>
<protein>
    <submittedName>
        <fullName evidence="2">Uncharacterized protein</fullName>
    </submittedName>
</protein>
<dbReference type="InParanoid" id="A0A5C3NUD7"/>
<dbReference type="Proteomes" id="UP000308197">
    <property type="component" value="Unassembled WGS sequence"/>
</dbReference>
<sequence>MDRHDNDNLDHINAVAPPLSNDIPGDSLNLAALDPARMTTMPGDDATVTAHPIPISPTHSFTSEMSTMSPSCPSQHASTSTTFQFASHADVWDIPETPSTIHPEFLFASHSDLLQVPLYNALVQKNNELVAANAKLQRTVGQMEGKLSGKENAYTSLLGTVASAIARGGGGGGSGRVDPPDDPADHVSEEDLQEAQSKGRFWEETSWIPYTQGQELFYQAKKDGVPLYLEDAKGTIIDTVRFKEITNAQRRVWQTLKDEGKLPSKWGQRSTYAEDLHRRSMSKFHEFKYCANDYKRRRLATDRYSGWFRTHGKTTASPSGDDSDDEEDQDSPTSPIVARKRSFTMPPPMSSSSHKRHKSSTPATPARASTVQPTTATRRHPSLAPLASPPPAHRRVHSVHHRDNEDEDEDEDDDGGDTELDIPTIQRDFVARSSSLNRPGPNHSAVVRLVDLTDPAKRLELQNKLRKVGDPCAHVPRAPMPVPPSPASDPDSSSSQATARAAGADTGGVDPGATKLRIVKKSNTARNLAAAAYKRLHPNVTTNTFAIHWTSITKPDPADPEYEAKVNEYTLIEARRLFALAHLSSHPAAMVDELLDEFAKLAPEDVTMYCNRVAEAVAKELSKGRGKGKEKA</sequence>
<organism evidence="2 3">
    <name type="scientific">Polyporus arcularius HHB13444</name>
    <dbReference type="NCBI Taxonomy" id="1314778"/>
    <lineage>
        <taxon>Eukaryota</taxon>
        <taxon>Fungi</taxon>
        <taxon>Dikarya</taxon>
        <taxon>Basidiomycota</taxon>
        <taxon>Agaricomycotina</taxon>
        <taxon>Agaricomycetes</taxon>
        <taxon>Polyporales</taxon>
        <taxon>Polyporaceae</taxon>
        <taxon>Polyporus</taxon>
    </lineage>
</organism>
<accession>A0A5C3NUD7</accession>
<keyword evidence="3" id="KW-1185">Reference proteome</keyword>
<reference evidence="2 3" key="1">
    <citation type="journal article" date="2019" name="Nat. Ecol. Evol.">
        <title>Megaphylogeny resolves global patterns of mushroom evolution.</title>
        <authorList>
            <person name="Varga T."/>
            <person name="Krizsan K."/>
            <person name="Foldi C."/>
            <person name="Dima B."/>
            <person name="Sanchez-Garcia M."/>
            <person name="Sanchez-Ramirez S."/>
            <person name="Szollosi G.J."/>
            <person name="Szarkandi J.G."/>
            <person name="Papp V."/>
            <person name="Albert L."/>
            <person name="Andreopoulos W."/>
            <person name="Angelini C."/>
            <person name="Antonin V."/>
            <person name="Barry K.W."/>
            <person name="Bougher N.L."/>
            <person name="Buchanan P."/>
            <person name="Buyck B."/>
            <person name="Bense V."/>
            <person name="Catcheside P."/>
            <person name="Chovatia M."/>
            <person name="Cooper J."/>
            <person name="Damon W."/>
            <person name="Desjardin D."/>
            <person name="Finy P."/>
            <person name="Geml J."/>
            <person name="Haridas S."/>
            <person name="Hughes K."/>
            <person name="Justo A."/>
            <person name="Karasinski D."/>
            <person name="Kautmanova I."/>
            <person name="Kiss B."/>
            <person name="Kocsube S."/>
            <person name="Kotiranta H."/>
            <person name="LaButti K.M."/>
            <person name="Lechner B.E."/>
            <person name="Liimatainen K."/>
            <person name="Lipzen A."/>
            <person name="Lukacs Z."/>
            <person name="Mihaltcheva S."/>
            <person name="Morgado L.N."/>
            <person name="Niskanen T."/>
            <person name="Noordeloos M.E."/>
            <person name="Ohm R.A."/>
            <person name="Ortiz-Santana B."/>
            <person name="Ovrebo C."/>
            <person name="Racz N."/>
            <person name="Riley R."/>
            <person name="Savchenko A."/>
            <person name="Shiryaev A."/>
            <person name="Soop K."/>
            <person name="Spirin V."/>
            <person name="Szebenyi C."/>
            <person name="Tomsovsky M."/>
            <person name="Tulloss R.E."/>
            <person name="Uehling J."/>
            <person name="Grigoriev I.V."/>
            <person name="Vagvolgyi C."/>
            <person name="Papp T."/>
            <person name="Martin F.M."/>
            <person name="Miettinen O."/>
            <person name="Hibbett D.S."/>
            <person name="Nagy L.G."/>
        </authorList>
    </citation>
    <scope>NUCLEOTIDE SEQUENCE [LARGE SCALE GENOMIC DNA]</scope>
    <source>
        <strain evidence="2 3">HHB13444</strain>
    </source>
</reference>
<feature type="compositionally biased region" description="Polar residues" evidence="1">
    <location>
        <begin position="367"/>
        <end position="376"/>
    </location>
</feature>
<name>A0A5C3NUD7_9APHY</name>
<feature type="compositionally biased region" description="Pro residues" evidence="1">
    <location>
        <begin position="478"/>
        <end position="487"/>
    </location>
</feature>
<feature type="compositionally biased region" description="Acidic residues" evidence="1">
    <location>
        <begin position="321"/>
        <end position="330"/>
    </location>
</feature>
<dbReference type="AlphaFoldDB" id="A0A5C3NUD7"/>
<feature type="region of interest" description="Disordered" evidence="1">
    <location>
        <begin position="467"/>
        <end position="512"/>
    </location>
</feature>
<feature type="compositionally biased region" description="Low complexity" evidence="1">
    <location>
        <begin position="488"/>
        <end position="504"/>
    </location>
</feature>
<gene>
    <name evidence="2" type="ORF">K466DRAFT_569251</name>
</gene>
<dbReference type="STRING" id="1314778.A0A5C3NUD7"/>